<evidence type="ECO:0000256" key="1">
    <source>
        <dbReference type="SAM" id="Phobius"/>
    </source>
</evidence>
<evidence type="ECO:0000313" key="3">
    <source>
        <dbReference type="Proteomes" id="UP000553209"/>
    </source>
</evidence>
<feature type="transmembrane region" description="Helical" evidence="1">
    <location>
        <begin position="36"/>
        <end position="55"/>
    </location>
</feature>
<keyword evidence="3" id="KW-1185">Reference proteome</keyword>
<comment type="caution">
    <text evidence="2">The sequence shown here is derived from an EMBL/GenBank/DDBJ whole genome shotgun (WGS) entry which is preliminary data.</text>
</comment>
<dbReference type="RefSeq" id="WP_061082413.1">
    <property type="nucleotide sequence ID" value="NZ_JAAXPG010000044.1"/>
</dbReference>
<evidence type="ECO:0000313" key="2">
    <source>
        <dbReference type="EMBL" id="NKZ01813.1"/>
    </source>
</evidence>
<organism evidence="2 3">
    <name type="scientific">Nocardiopsis alborubida</name>
    <dbReference type="NCBI Taxonomy" id="146802"/>
    <lineage>
        <taxon>Bacteria</taxon>
        <taxon>Bacillati</taxon>
        <taxon>Actinomycetota</taxon>
        <taxon>Actinomycetes</taxon>
        <taxon>Streptosporangiales</taxon>
        <taxon>Nocardiopsidaceae</taxon>
        <taxon>Nocardiopsis</taxon>
    </lineage>
</organism>
<keyword evidence="1" id="KW-0812">Transmembrane</keyword>
<keyword evidence="1" id="KW-1133">Transmembrane helix</keyword>
<keyword evidence="2" id="KW-0418">Kinase</keyword>
<protein>
    <submittedName>
        <fullName evidence="2">Histidine kinase</fullName>
    </submittedName>
</protein>
<proteinExistence type="predicted"/>
<reference evidence="2 3" key="1">
    <citation type="submission" date="2020-04" db="EMBL/GenBank/DDBJ databases">
        <title>MicrobeNet Type strains.</title>
        <authorList>
            <person name="Nicholson A.C."/>
        </authorList>
    </citation>
    <scope>NUCLEOTIDE SEQUENCE [LARGE SCALE GENOMIC DNA]</scope>
    <source>
        <strain evidence="2 3">ATCC 23612</strain>
    </source>
</reference>
<gene>
    <name evidence="2" type="ORF">HGB44_29720</name>
</gene>
<sequence length="56" mass="5839">MSAVLLVASMIAFAGAVTIAATRFLSPGEARKGAYVLPGVLFLVYAVLFGLWIVVP</sequence>
<keyword evidence="2" id="KW-0808">Transferase</keyword>
<dbReference type="AlphaFoldDB" id="A0A7X6RTW5"/>
<keyword evidence="1" id="KW-0472">Membrane</keyword>
<name>A0A7X6RTW5_9ACTN</name>
<dbReference type="Proteomes" id="UP000553209">
    <property type="component" value="Unassembled WGS sequence"/>
</dbReference>
<dbReference type="EMBL" id="JAAXPG010000044">
    <property type="protein sequence ID" value="NKZ01813.1"/>
    <property type="molecule type" value="Genomic_DNA"/>
</dbReference>
<accession>A0A7X6RTW5</accession>
<dbReference type="GO" id="GO:0016301">
    <property type="term" value="F:kinase activity"/>
    <property type="evidence" value="ECO:0007669"/>
    <property type="project" value="UniProtKB-KW"/>
</dbReference>